<keyword evidence="3" id="KW-1185">Reference proteome</keyword>
<organism evidence="2 3">
    <name type="scientific">Desulfobulbus oralis</name>
    <dbReference type="NCBI Taxonomy" id="1986146"/>
    <lineage>
        <taxon>Bacteria</taxon>
        <taxon>Pseudomonadati</taxon>
        <taxon>Thermodesulfobacteriota</taxon>
        <taxon>Desulfobulbia</taxon>
        <taxon>Desulfobulbales</taxon>
        <taxon>Desulfobulbaceae</taxon>
        <taxon>Desulfobulbus</taxon>
    </lineage>
</organism>
<evidence type="ECO:0000313" key="2">
    <source>
        <dbReference type="EMBL" id="AVD70787.1"/>
    </source>
</evidence>
<evidence type="ECO:0000313" key="3">
    <source>
        <dbReference type="Proteomes" id="UP000239867"/>
    </source>
</evidence>
<dbReference type="PANTHER" id="PTHR22617:SF43">
    <property type="entry name" value="PROTEIN PILI"/>
    <property type="match status" value="1"/>
</dbReference>
<dbReference type="GO" id="GO:0005829">
    <property type="term" value="C:cytosol"/>
    <property type="evidence" value="ECO:0007669"/>
    <property type="project" value="TreeGrafter"/>
</dbReference>
<sequence>MGTDSAEQAIAMAAELVYPALMPVAALERDFVLARGETGVMALRVNNRKSATYEGEQNRQGIRVGELGLMINFDDSSELTDIPQIYHLPNTPHWLLGVVNLHGRLIPVFDLLRFLHLDSSPDQSTQRLLILGHDADAAGILIDNLPYRLKWTNEKQSDADLAPQLLEPHVRACCMIEEQIWFDLDSDSLLNALERTLEAN</sequence>
<proteinExistence type="predicted"/>
<gene>
    <name evidence="2" type="ORF">CAY53_04235</name>
</gene>
<dbReference type="PANTHER" id="PTHR22617">
    <property type="entry name" value="CHEMOTAXIS SENSOR HISTIDINE KINASE-RELATED"/>
    <property type="match status" value="1"/>
</dbReference>
<protein>
    <recommendedName>
        <fullName evidence="1">CheW-like domain-containing protein</fullName>
    </recommendedName>
</protein>
<name>A0A2L1GMF0_9BACT</name>
<dbReference type="SMART" id="SM00260">
    <property type="entry name" value="CheW"/>
    <property type="match status" value="1"/>
</dbReference>
<feature type="domain" description="CheW-like" evidence="1">
    <location>
        <begin position="56"/>
        <end position="195"/>
    </location>
</feature>
<dbReference type="OrthoDB" id="9790406at2"/>
<dbReference type="GO" id="GO:0006935">
    <property type="term" value="P:chemotaxis"/>
    <property type="evidence" value="ECO:0007669"/>
    <property type="project" value="InterPro"/>
</dbReference>
<dbReference type="KEGG" id="deo:CAY53_04235"/>
<dbReference type="AlphaFoldDB" id="A0A2L1GMF0"/>
<dbReference type="Gene3D" id="2.40.50.180">
    <property type="entry name" value="CheA-289, Domain 4"/>
    <property type="match status" value="1"/>
</dbReference>
<dbReference type="InterPro" id="IPR039315">
    <property type="entry name" value="CheW"/>
</dbReference>
<dbReference type="InterPro" id="IPR036061">
    <property type="entry name" value="CheW-like_dom_sf"/>
</dbReference>
<dbReference type="InterPro" id="IPR002545">
    <property type="entry name" value="CheW-lke_dom"/>
</dbReference>
<reference evidence="2" key="1">
    <citation type="submission" date="2017-05" db="EMBL/GenBank/DDBJ databases">
        <authorList>
            <person name="Song R."/>
            <person name="Chenine A.L."/>
            <person name="Ruprecht R.M."/>
        </authorList>
    </citation>
    <scope>NUCLEOTIDE SEQUENCE</scope>
    <source>
        <strain evidence="2">ORNL</strain>
    </source>
</reference>
<reference evidence="2" key="2">
    <citation type="journal article" date="2018" name="MBio">
        <title>Insights into the evolution of host association through the isolation and characterization of a novel human periodontal pathobiont, Desulfobulbus oralis.</title>
        <authorList>
            <person name="Cross K.L."/>
            <person name="Chirania P."/>
            <person name="Xiong W."/>
            <person name="Beall C.J."/>
            <person name="Elkins J.G."/>
            <person name="Giannone R.J."/>
            <person name="Griffen A.L."/>
            <person name="Guss A.M."/>
            <person name="Hettich R.L."/>
            <person name="Joshi S.S."/>
            <person name="Mokrzan E.M."/>
            <person name="Martin R.K."/>
            <person name="Zhulin I.B."/>
            <person name="Leys E.J."/>
            <person name="Podar M."/>
        </authorList>
    </citation>
    <scope>NUCLEOTIDE SEQUENCE [LARGE SCALE GENOMIC DNA]</scope>
    <source>
        <strain evidence="2">ORNL</strain>
    </source>
</reference>
<dbReference type="RefSeq" id="WP_104936081.1">
    <property type="nucleotide sequence ID" value="NZ_CP021255.1"/>
</dbReference>
<accession>A0A2L1GMF0</accession>
<evidence type="ECO:0000259" key="1">
    <source>
        <dbReference type="PROSITE" id="PS50851"/>
    </source>
</evidence>
<dbReference type="Pfam" id="PF01584">
    <property type="entry name" value="CheW"/>
    <property type="match status" value="1"/>
</dbReference>
<dbReference type="EMBL" id="CP021255">
    <property type="protein sequence ID" value="AVD70787.1"/>
    <property type="molecule type" value="Genomic_DNA"/>
</dbReference>
<dbReference type="SUPFAM" id="SSF50341">
    <property type="entry name" value="CheW-like"/>
    <property type="match status" value="1"/>
</dbReference>
<dbReference type="Proteomes" id="UP000239867">
    <property type="component" value="Chromosome"/>
</dbReference>
<dbReference type="GO" id="GO:0007165">
    <property type="term" value="P:signal transduction"/>
    <property type="evidence" value="ECO:0007669"/>
    <property type="project" value="InterPro"/>
</dbReference>
<dbReference type="PROSITE" id="PS50851">
    <property type="entry name" value="CHEW"/>
    <property type="match status" value="1"/>
</dbReference>